<dbReference type="InterPro" id="IPR002686">
    <property type="entry name" value="Transposase_17"/>
</dbReference>
<dbReference type="Pfam" id="PF01797">
    <property type="entry name" value="Y1_Tnp"/>
    <property type="match status" value="1"/>
</dbReference>
<dbReference type="GO" id="GO:0003677">
    <property type="term" value="F:DNA binding"/>
    <property type="evidence" value="ECO:0007669"/>
    <property type="project" value="InterPro"/>
</dbReference>
<dbReference type="GO" id="GO:0004803">
    <property type="term" value="F:transposase activity"/>
    <property type="evidence" value="ECO:0007669"/>
    <property type="project" value="InterPro"/>
</dbReference>
<dbReference type="PANTHER" id="PTHR34322:SF2">
    <property type="entry name" value="TRANSPOSASE IS200-LIKE DOMAIN-CONTAINING PROTEIN"/>
    <property type="match status" value="1"/>
</dbReference>
<feature type="domain" description="Transposase IS200-like" evidence="1">
    <location>
        <begin position="11"/>
        <end position="155"/>
    </location>
</feature>
<dbReference type="PANTHER" id="PTHR34322">
    <property type="entry name" value="TRANSPOSASE, Y1_TNP DOMAIN-CONTAINING"/>
    <property type="match status" value="1"/>
</dbReference>
<evidence type="ECO:0000313" key="2">
    <source>
        <dbReference type="EMBL" id="OGM32908.1"/>
    </source>
</evidence>
<dbReference type="Proteomes" id="UP000177169">
    <property type="component" value="Unassembled WGS sequence"/>
</dbReference>
<protein>
    <recommendedName>
        <fullName evidence="1">Transposase IS200-like domain-containing protein</fullName>
    </recommendedName>
</protein>
<evidence type="ECO:0000313" key="3">
    <source>
        <dbReference type="Proteomes" id="UP000177169"/>
    </source>
</evidence>
<organism evidence="2 3">
    <name type="scientific">Candidatus Woesebacteria bacterium RIFCSPHIGHO2_02_FULL_39_13</name>
    <dbReference type="NCBI Taxonomy" id="1802505"/>
    <lineage>
        <taxon>Bacteria</taxon>
        <taxon>Candidatus Woeseibacteriota</taxon>
    </lineage>
</organism>
<comment type="caution">
    <text evidence="2">The sequence shown here is derived from an EMBL/GenBank/DDBJ whole genome shotgun (WGS) entry which is preliminary data.</text>
</comment>
<proteinExistence type="predicted"/>
<gene>
    <name evidence="2" type="ORF">A3D01_05020</name>
</gene>
<dbReference type="EMBL" id="MGGR01000027">
    <property type="protein sequence ID" value="OGM32908.1"/>
    <property type="molecule type" value="Genomic_DNA"/>
</dbReference>
<dbReference type="SUPFAM" id="SSF143422">
    <property type="entry name" value="Transposase IS200-like"/>
    <property type="match status" value="1"/>
</dbReference>
<reference evidence="2 3" key="1">
    <citation type="journal article" date="2016" name="Nat. Commun.">
        <title>Thousands of microbial genomes shed light on interconnected biogeochemical processes in an aquifer system.</title>
        <authorList>
            <person name="Anantharaman K."/>
            <person name="Brown C.T."/>
            <person name="Hug L.A."/>
            <person name="Sharon I."/>
            <person name="Castelle C.J."/>
            <person name="Probst A.J."/>
            <person name="Thomas B.C."/>
            <person name="Singh A."/>
            <person name="Wilkins M.J."/>
            <person name="Karaoz U."/>
            <person name="Brodie E.L."/>
            <person name="Williams K.H."/>
            <person name="Hubbard S.S."/>
            <person name="Banfield J.F."/>
        </authorList>
    </citation>
    <scope>NUCLEOTIDE SEQUENCE [LARGE SCALE GENOMIC DNA]</scope>
</reference>
<sequence length="227" mass="27102">MPRKNSLKTYIKGGYYHIYNRGVEKRIIYQDEQDYKVFLSYLKYSLLPLPKPEEIKTIFILKGLPFKGIPRMPKNFNGKIELITYCLMPNHFHLLLKQIENRTLESFMTSIITRYSMYFNKKYDRVGSLFQGPYKAVLITEDNYLLHLSRYIHLNPSEYKDRLASEYSSYADYLGLRKTRWIKPDVVLNFFNKPVAQEFIKINNYKDFVEKYKKDPAEILGNLTLEN</sequence>
<name>A0A1F7Z1Q9_9BACT</name>
<evidence type="ECO:0000259" key="1">
    <source>
        <dbReference type="SMART" id="SM01321"/>
    </source>
</evidence>
<dbReference type="InterPro" id="IPR036515">
    <property type="entry name" value="Transposase_17_sf"/>
</dbReference>
<accession>A0A1F7Z1Q9</accession>
<dbReference type="GO" id="GO:0006313">
    <property type="term" value="P:DNA transposition"/>
    <property type="evidence" value="ECO:0007669"/>
    <property type="project" value="InterPro"/>
</dbReference>
<dbReference type="STRING" id="1802505.A3D01_05020"/>
<dbReference type="Gene3D" id="3.30.70.1290">
    <property type="entry name" value="Transposase IS200-like"/>
    <property type="match status" value="1"/>
</dbReference>
<dbReference type="SMART" id="SM01321">
    <property type="entry name" value="Y1_Tnp"/>
    <property type="match status" value="1"/>
</dbReference>
<dbReference type="AlphaFoldDB" id="A0A1F7Z1Q9"/>